<reference evidence="2" key="1">
    <citation type="submission" date="2009-09" db="EMBL/GenBank/DDBJ databases">
        <authorList>
            <person name="Weinstock G."/>
            <person name="Sodergren E."/>
            <person name="Clifton S."/>
            <person name="Fulton L."/>
            <person name="Fulton B."/>
            <person name="Courtney L."/>
            <person name="Fronick C."/>
            <person name="Harrison M."/>
            <person name="Strong C."/>
            <person name="Farmer C."/>
            <person name="Delahaunty K."/>
            <person name="Markovic C."/>
            <person name="Hall O."/>
            <person name="Minx P."/>
            <person name="Tomlinson C."/>
            <person name="Mitreva M."/>
            <person name="Nelson J."/>
            <person name="Hou S."/>
            <person name="Wollam A."/>
            <person name="Pepin K.H."/>
            <person name="Johnson M."/>
            <person name="Bhonagiri V."/>
            <person name="Nash W.E."/>
            <person name="Warren W."/>
            <person name="Chinwalla A."/>
            <person name="Mardis E.R."/>
            <person name="Wilson R.K."/>
        </authorList>
    </citation>
    <scope>NUCLEOTIDE SEQUENCE [LARGE SCALE GENOMIC DNA]</scope>
    <source>
        <strain evidence="2">ATCC 51259</strain>
    </source>
</reference>
<comment type="caution">
    <text evidence="2">The sequence shown here is derived from an EMBL/GenBank/DDBJ whole genome shotgun (WGS) entry which is preliminary data.</text>
</comment>
<proteinExistence type="predicted"/>
<keyword evidence="3" id="KW-1185">Reference proteome</keyword>
<evidence type="ECO:0000313" key="3">
    <source>
        <dbReference type="Proteomes" id="UP000003460"/>
    </source>
</evidence>
<dbReference type="HOGENOM" id="CLU_2480773_0_0_10"/>
<evidence type="ECO:0000256" key="1">
    <source>
        <dbReference type="SAM" id="Phobius"/>
    </source>
</evidence>
<dbReference type="EMBL" id="ACIJ02000013">
    <property type="protein sequence ID" value="EEX72554.1"/>
    <property type="molecule type" value="Genomic_DNA"/>
</dbReference>
<evidence type="ECO:0000313" key="2">
    <source>
        <dbReference type="EMBL" id="EEX72554.1"/>
    </source>
</evidence>
<gene>
    <name evidence="2" type="ORF">GCWU000325_00495</name>
</gene>
<protein>
    <submittedName>
        <fullName evidence="2">Uncharacterized protein</fullName>
    </submittedName>
</protein>
<feature type="transmembrane region" description="Helical" evidence="1">
    <location>
        <begin position="14"/>
        <end position="38"/>
    </location>
</feature>
<name>C9LE71_9BACT</name>
<sequence length="87" mass="9812">MPTDEGERTSVQPIIFVAFRSFQYLSCYAFYSTCLLFAGSKQWFAKAKLSFAGTKLSFAGTKLSFAGAKRNESQSTYIQKRDITSRK</sequence>
<accession>C9LE71</accession>
<dbReference type="STRING" id="626522.GCWU000325_00495"/>
<dbReference type="AlphaFoldDB" id="C9LE71"/>
<dbReference type="Proteomes" id="UP000003460">
    <property type="component" value="Unassembled WGS sequence"/>
</dbReference>
<keyword evidence="1" id="KW-1133">Transmembrane helix</keyword>
<keyword evidence="1" id="KW-0812">Transmembrane</keyword>
<organism evidence="2 3">
    <name type="scientific">Alloprevotella tannerae ATCC 51259</name>
    <dbReference type="NCBI Taxonomy" id="626522"/>
    <lineage>
        <taxon>Bacteria</taxon>
        <taxon>Pseudomonadati</taxon>
        <taxon>Bacteroidota</taxon>
        <taxon>Bacteroidia</taxon>
        <taxon>Bacteroidales</taxon>
        <taxon>Prevotellaceae</taxon>
        <taxon>Alloprevotella</taxon>
    </lineage>
</organism>
<keyword evidence="1" id="KW-0472">Membrane</keyword>